<comment type="caution">
    <text evidence="1">The sequence shown here is derived from an EMBL/GenBank/DDBJ whole genome shotgun (WGS) entry which is preliminary data.</text>
</comment>
<dbReference type="AlphaFoldDB" id="A0AAV4AAD4"/>
<gene>
    <name evidence="1" type="ORF">PoB_002969900</name>
</gene>
<dbReference type="Proteomes" id="UP000735302">
    <property type="component" value="Unassembled WGS sequence"/>
</dbReference>
<organism evidence="1 2">
    <name type="scientific">Plakobranchus ocellatus</name>
    <dbReference type="NCBI Taxonomy" id="259542"/>
    <lineage>
        <taxon>Eukaryota</taxon>
        <taxon>Metazoa</taxon>
        <taxon>Spiralia</taxon>
        <taxon>Lophotrochozoa</taxon>
        <taxon>Mollusca</taxon>
        <taxon>Gastropoda</taxon>
        <taxon>Heterobranchia</taxon>
        <taxon>Euthyneura</taxon>
        <taxon>Panpulmonata</taxon>
        <taxon>Sacoglossa</taxon>
        <taxon>Placobranchoidea</taxon>
        <taxon>Plakobranchidae</taxon>
        <taxon>Plakobranchus</taxon>
    </lineage>
</organism>
<proteinExistence type="predicted"/>
<protein>
    <submittedName>
        <fullName evidence="1">Uncharacterized protein</fullName>
    </submittedName>
</protein>
<dbReference type="EMBL" id="BLXT01003724">
    <property type="protein sequence ID" value="GFO03194.1"/>
    <property type="molecule type" value="Genomic_DNA"/>
</dbReference>
<name>A0AAV4AAD4_9GAST</name>
<keyword evidence="2" id="KW-1185">Reference proteome</keyword>
<reference evidence="1 2" key="1">
    <citation type="journal article" date="2021" name="Elife">
        <title>Chloroplast acquisition without the gene transfer in kleptoplastic sea slugs, Plakobranchus ocellatus.</title>
        <authorList>
            <person name="Maeda T."/>
            <person name="Takahashi S."/>
            <person name="Yoshida T."/>
            <person name="Shimamura S."/>
            <person name="Takaki Y."/>
            <person name="Nagai Y."/>
            <person name="Toyoda A."/>
            <person name="Suzuki Y."/>
            <person name="Arimoto A."/>
            <person name="Ishii H."/>
            <person name="Satoh N."/>
            <person name="Nishiyama T."/>
            <person name="Hasebe M."/>
            <person name="Maruyama T."/>
            <person name="Minagawa J."/>
            <person name="Obokata J."/>
            <person name="Shigenobu S."/>
        </authorList>
    </citation>
    <scope>NUCLEOTIDE SEQUENCE [LARGE SCALE GENOMIC DNA]</scope>
</reference>
<evidence type="ECO:0000313" key="2">
    <source>
        <dbReference type="Proteomes" id="UP000735302"/>
    </source>
</evidence>
<accession>A0AAV4AAD4</accession>
<sequence>MPHVKPGRGWRDSNSQRKSTCRFQDGFASCCTTNATIQINEGSKQIRPVTLPKYHPRRIPLKHRNVKPSATLEYLMTVIMVKYIAYTFIICASPRWSVRENIAILFSLCMPTFVSEEISDGILGARDISSSYC</sequence>
<evidence type="ECO:0000313" key="1">
    <source>
        <dbReference type="EMBL" id="GFO03194.1"/>
    </source>
</evidence>